<dbReference type="KEGG" id="tsa:AciPR4_3100"/>
<dbReference type="STRING" id="401053.AciPR4_3100"/>
<protein>
    <submittedName>
        <fullName evidence="2">Uncharacterized protein</fullName>
    </submittedName>
</protein>
<dbReference type="EMBL" id="CP002467">
    <property type="protein sequence ID" value="ADV83858.1"/>
    <property type="molecule type" value="Genomic_DNA"/>
</dbReference>
<keyword evidence="3" id="KW-1185">Reference proteome</keyword>
<evidence type="ECO:0000313" key="2">
    <source>
        <dbReference type="EMBL" id="ADV83858.1"/>
    </source>
</evidence>
<dbReference type="PROSITE" id="PS51257">
    <property type="entry name" value="PROKAR_LIPOPROTEIN"/>
    <property type="match status" value="1"/>
</dbReference>
<evidence type="ECO:0000256" key="1">
    <source>
        <dbReference type="SAM" id="MobiDB-lite"/>
    </source>
</evidence>
<reference evidence="2 3" key="1">
    <citation type="journal article" date="2012" name="Stand. Genomic Sci.">
        <title>Complete genome sequence of Terriglobus saanensis type strain SP1PR4(T), an Acidobacteria from tundra soil.</title>
        <authorList>
            <person name="Rawat S.R."/>
            <person name="Mannisto M.K."/>
            <person name="Starovoytov V."/>
            <person name="Goodwin L."/>
            <person name="Nolan M."/>
            <person name="Hauser L."/>
            <person name="Land M."/>
            <person name="Davenport K.W."/>
            <person name="Woyke T."/>
            <person name="Haggblom M.M."/>
        </authorList>
    </citation>
    <scope>NUCLEOTIDE SEQUENCE</scope>
    <source>
        <strain evidence="3">ATCC BAA-1853 / DSM 23119 / SP1PR4</strain>
    </source>
</reference>
<evidence type="ECO:0000313" key="3">
    <source>
        <dbReference type="Proteomes" id="UP000006844"/>
    </source>
</evidence>
<feature type="compositionally biased region" description="Low complexity" evidence="1">
    <location>
        <begin position="70"/>
        <end position="86"/>
    </location>
</feature>
<feature type="region of interest" description="Disordered" evidence="1">
    <location>
        <begin position="34"/>
        <end position="86"/>
    </location>
</feature>
<dbReference type="Proteomes" id="UP000006844">
    <property type="component" value="Chromosome"/>
</dbReference>
<dbReference type="HOGENOM" id="CLU_1895175_0_0_0"/>
<name>E8V6Q6_TERSS</name>
<gene>
    <name evidence="2" type="ordered locus">AciPR4_3100</name>
</gene>
<proteinExistence type="predicted"/>
<dbReference type="AlphaFoldDB" id="E8V6Q6"/>
<sequence length="134" mass="14587">MRRAILRLVHPFDQSCISGSGIACPLAARKWRLRSSDRRARTAPSATSPESGPDSADAYSNASRTHSVRRISASRARSSSKAGHSASEIFPPTAFVYKGGFIEHRLVWILMGVWIVAAHCLRVDDKTARGPEVG</sequence>
<organism evidence="2 3">
    <name type="scientific">Terriglobus saanensis (strain ATCC BAA-1853 / DSM 23119 / SP1PR4)</name>
    <dbReference type="NCBI Taxonomy" id="401053"/>
    <lineage>
        <taxon>Bacteria</taxon>
        <taxon>Pseudomonadati</taxon>
        <taxon>Acidobacteriota</taxon>
        <taxon>Terriglobia</taxon>
        <taxon>Terriglobales</taxon>
        <taxon>Acidobacteriaceae</taxon>
        <taxon>Terriglobus</taxon>
    </lineage>
</organism>
<accession>E8V6Q6</accession>